<evidence type="ECO:0000259" key="1">
    <source>
        <dbReference type="Pfam" id="PF03703"/>
    </source>
</evidence>
<sequence>MLLIMGIFIRPFVYRKVTRYEIDEGRLVVKKGFFRIATKMVPIQRVQGAKLATGPISRRHDFAILEVSTASSNMVMPPLKLHEAREMKATIIQQVKEAHTDV</sequence>
<accession>A0ABV5Z415</accession>
<feature type="domain" description="YdbS-like PH" evidence="1">
    <location>
        <begin position="17"/>
        <end position="90"/>
    </location>
</feature>
<reference evidence="2 3" key="1">
    <citation type="submission" date="2024-09" db="EMBL/GenBank/DDBJ databases">
        <authorList>
            <person name="Sun Q."/>
            <person name="Mori K."/>
        </authorList>
    </citation>
    <scope>NUCLEOTIDE SEQUENCE [LARGE SCALE GENOMIC DNA]</scope>
    <source>
        <strain evidence="2 3">JCM 12822</strain>
    </source>
</reference>
<dbReference type="Pfam" id="PF03703">
    <property type="entry name" value="bPH_2"/>
    <property type="match status" value="1"/>
</dbReference>
<organism evidence="2 3">
    <name type="scientific">Salinicoccus siamensis</name>
    <dbReference type="NCBI Taxonomy" id="381830"/>
    <lineage>
        <taxon>Bacteria</taxon>
        <taxon>Bacillati</taxon>
        <taxon>Bacillota</taxon>
        <taxon>Bacilli</taxon>
        <taxon>Bacillales</taxon>
        <taxon>Staphylococcaceae</taxon>
        <taxon>Salinicoccus</taxon>
    </lineage>
</organism>
<proteinExistence type="predicted"/>
<evidence type="ECO:0000313" key="2">
    <source>
        <dbReference type="EMBL" id="MFB9860863.1"/>
    </source>
</evidence>
<dbReference type="PANTHER" id="PTHR34473:SF2">
    <property type="entry name" value="UPF0699 TRANSMEMBRANE PROTEIN YDBT"/>
    <property type="match status" value="1"/>
</dbReference>
<dbReference type="PANTHER" id="PTHR34473">
    <property type="entry name" value="UPF0699 TRANSMEMBRANE PROTEIN YDBS"/>
    <property type="match status" value="1"/>
</dbReference>
<dbReference type="EMBL" id="JBHMAH010000015">
    <property type="protein sequence ID" value="MFB9860863.1"/>
    <property type="molecule type" value="Genomic_DNA"/>
</dbReference>
<dbReference type="InterPro" id="IPR005182">
    <property type="entry name" value="YdbS-like_PH"/>
</dbReference>
<dbReference type="Proteomes" id="UP001589740">
    <property type="component" value="Unassembled WGS sequence"/>
</dbReference>
<evidence type="ECO:0000313" key="3">
    <source>
        <dbReference type="Proteomes" id="UP001589740"/>
    </source>
</evidence>
<name>A0ABV5Z415_9STAP</name>
<comment type="caution">
    <text evidence="2">The sequence shown here is derived from an EMBL/GenBank/DDBJ whole genome shotgun (WGS) entry which is preliminary data.</text>
</comment>
<protein>
    <submittedName>
        <fullName evidence="2">PH domain-containing protein</fullName>
    </submittedName>
</protein>
<gene>
    <name evidence="2" type="ORF">ACFFLE_07020</name>
</gene>
<keyword evidence="3" id="KW-1185">Reference proteome</keyword>